<dbReference type="EMBL" id="KI395483">
    <property type="protein sequence ID" value="ERM98210.1"/>
    <property type="molecule type" value="Genomic_DNA"/>
</dbReference>
<name>W1NT84_AMBTC</name>
<protein>
    <submittedName>
        <fullName evidence="1">Uncharacterized protein</fullName>
    </submittedName>
</protein>
<evidence type="ECO:0000313" key="2">
    <source>
        <dbReference type="Proteomes" id="UP000017836"/>
    </source>
</evidence>
<dbReference type="Gramene" id="ERM98210">
    <property type="protein sequence ID" value="ERM98210"/>
    <property type="gene ID" value="AMTR_s00095p00143610"/>
</dbReference>
<evidence type="ECO:0000313" key="1">
    <source>
        <dbReference type="EMBL" id="ERM98210.1"/>
    </source>
</evidence>
<keyword evidence="2" id="KW-1185">Reference proteome</keyword>
<dbReference type="HOGENOM" id="CLU_988114_0_0_1"/>
<reference evidence="2" key="1">
    <citation type="journal article" date="2013" name="Science">
        <title>The Amborella genome and the evolution of flowering plants.</title>
        <authorList>
            <consortium name="Amborella Genome Project"/>
        </authorList>
    </citation>
    <scope>NUCLEOTIDE SEQUENCE [LARGE SCALE GENOMIC DNA]</scope>
</reference>
<organism evidence="1 2">
    <name type="scientific">Amborella trichopoda</name>
    <dbReference type="NCBI Taxonomy" id="13333"/>
    <lineage>
        <taxon>Eukaryota</taxon>
        <taxon>Viridiplantae</taxon>
        <taxon>Streptophyta</taxon>
        <taxon>Embryophyta</taxon>
        <taxon>Tracheophyta</taxon>
        <taxon>Spermatophyta</taxon>
        <taxon>Magnoliopsida</taxon>
        <taxon>Amborellales</taxon>
        <taxon>Amborellaceae</taxon>
        <taxon>Amborella</taxon>
    </lineage>
</organism>
<accession>W1NT84</accession>
<sequence>MPIDPPASSQQFSPHAPYTVEFENTTCHPQRSSISVAGSITASLDNPMLCNLLLSCVRNGTPHGTNEIVSHDSMQIDPLARSQQFSPDVSHTVAIENTTFGLHHPPLVSPPRVSNHQFSRPHDHHLHRSPPVHHLQHESKVEDGQILPLHKVPKETELVHKKYHSFPTKMVAMSAMSATTSLLSIGYDDHRGRIIPTIFPSNSTLFDAFAIFTLLAFASAIAEMKLKGHYPKIGKLMREMAIFFGEYNICFHCLGYASCGCFKMGSLGLTDSSNHGLSHALV</sequence>
<gene>
    <name evidence="1" type="ORF">AMTR_s00095p00143610</name>
</gene>
<dbReference type="Proteomes" id="UP000017836">
    <property type="component" value="Unassembled WGS sequence"/>
</dbReference>
<dbReference type="AlphaFoldDB" id="W1NT84"/>
<proteinExistence type="predicted"/>